<dbReference type="Pfam" id="PF00022">
    <property type="entry name" value="Actin"/>
    <property type="match status" value="1"/>
</dbReference>
<proteinExistence type="inferred from homology"/>
<evidence type="ECO:0000256" key="5">
    <source>
        <dbReference type="ARBA" id="ARBA00022741"/>
    </source>
</evidence>
<name>A0AAE1YPH2_9LAMI</name>
<gene>
    <name evidence="11" type="ORF">Salat_0538900</name>
</gene>
<protein>
    <submittedName>
        <fullName evidence="11">Actin</fullName>
    </submittedName>
</protein>
<evidence type="ECO:0000313" key="12">
    <source>
        <dbReference type="Proteomes" id="UP001293254"/>
    </source>
</evidence>
<dbReference type="PRINTS" id="PR00190">
    <property type="entry name" value="ACTIN"/>
</dbReference>
<evidence type="ECO:0000256" key="10">
    <source>
        <dbReference type="RuleBase" id="RU000487"/>
    </source>
</evidence>
<dbReference type="EMBL" id="JACGWO010000002">
    <property type="protein sequence ID" value="KAK4433762.1"/>
    <property type="molecule type" value="Genomic_DNA"/>
</dbReference>
<keyword evidence="6" id="KW-0378">Hydrolase</keyword>
<comment type="subcellular location">
    <subcellularLocation>
        <location evidence="2">Cytoplasm</location>
        <location evidence="2">Cytoskeleton</location>
    </subcellularLocation>
</comment>
<keyword evidence="7" id="KW-0067">ATP-binding</keyword>
<evidence type="ECO:0000256" key="2">
    <source>
        <dbReference type="ARBA" id="ARBA00004245"/>
    </source>
</evidence>
<keyword evidence="4" id="KW-0963">Cytoplasm</keyword>
<dbReference type="Gene3D" id="3.30.420.40">
    <property type="match status" value="2"/>
</dbReference>
<dbReference type="SUPFAM" id="SSF53067">
    <property type="entry name" value="Actin-like ATPase domain"/>
    <property type="match status" value="2"/>
</dbReference>
<evidence type="ECO:0000313" key="11">
    <source>
        <dbReference type="EMBL" id="KAK4433762.1"/>
    </source>
</evidence>
<dbReference type="GO" id="GO:0016787">
    <property type="term" value="F:hydrolase activity"/>
    <property type="evidence" value="ECO:0007669"/>
    <property type="project" value="UniProtKB-KW"/>
</dbReference>
<dbReference type="InterPro" id="IPR043129">
    <property type="entry name" value="ATPase_NBD"/>
</dbReference>
<comment type="function">
    <text evidence="1">Actins are highly conserved proteins that are involved in various types of cell motility and are ubiquitously expressed in all eukaryotic cells. Essential component of cell cytoskeleton; plays an important role in cytoplasmic streaming, cell shape determination, cell division, organelle movement and extension growth.</text>
</comment>
<dbReference type="Gene3D" id="3.90.640.10">
    <property type="entry name" value="Actin, Chain A, domain 4"/>
    <property type="match status" value="1"/>
</dbReference>
<dbReference type="FunFam" id="3.30.420.40:FF:000218">
    <property type="entry name" value="actin, alpha sarcomeric/skeletal-like"/>
    <property type="match status" value="1"/>
</dbReference>
<evidence type="ECO:0000256" key="8">
    <source>
        <dbReference type="ARBA" id="ARBA00023212"/>
    </source>
</evidence>
<dbReference type="Proteomes" id="UP001293254">
    <property type="component" value="Unassembled WGS sequence"/>
</dbReference>
<dbReference type="PANTHER" id="PTHR11937">
    <property type="entry name" value="ACTIN"/>
    <property type="match status" value="1"/>
</dbReference>
<dbReference type="FunFam" id="3.90.640.10:FF:000001">
    <property type="entry name" value="Actin, muscle"/>
    <property type="match status" value="1"/>
</dbReference>
<dbReference type="InterPro" id="IPR004000">
    <property type="entry name" value="Actin"/>
</dbReference>
<comment type="similarity">
    <text evidence="3 10">Belongs to the actin family.</text>
</comment>
<dbReference type="GO" id="GO:0005856">
    <property type="term" value="C:cytoskeleton"/>
    <property type="evidence" value="ECO:0007669"/>
    <property type="project" value="UniProtKB-SubCell"/>
</dbReference>
<evidence type="ECO:0000256" key="1">
    <source>
        <dbReference type="ARBA" id="ARBA00003780"/>
    </source>
</evidence>
<reference evidence="11" key="2">
    <citation type="journal article" date="2024" name="Plant">
        <title>Genomic evolution and insights into agronomic trait innovations of Sesamum species.</title>
        <authorList>
            <person name="Miao H."/>
            <person name="Wang L."/>
            <person name="Qu L."/>
            <person name="Liu H."/>
            <person name="Sun Y."/>
            <person name="Le M."/>
            <person name="Wang Q."/>
            <person name="Wei S."/>
            <person name="Zheng Y."/>
            <person name="Lin W."/>
            <person name="Duan Y."/>
            <person name="Cao H."/>
            <person name="Xiong S."/>
            <person name="Wang X."/>
            <person name="Wei L."/>
            <person name="Li C."/>
            <person name="Ma Q."/>
            <person name="Ju M."/>
            <person name="Zhao R."/>
            <person name="Li G."/>
            <person name="Mu C."/>
            <person name="Tian Q."/>
            <person name="Mei H."/>
            <person name="Zhang T."/>
            <person name="Gao T."/>
            <person name="Zhang H."/>
        </authorList>
    </citation>
    <scope>NUCLEOTIDE SEQUENCE</scope>
    <source>
        <strain evidence="11">3651</strain>
    </source>
</reference>
<keyword evidence="12" id="KW-1185">Reference proteome</keyword>
<keyword evidence="8" id="KW-0206">Cytoskeleton</keyword>
<dbReference type="SMART" id="SM00268">
    <property type="entry name" value="ACTIN"/>
    <property type="match status" value="1"/>
</dbReference>
<evidence type="ECO:0000256" key="9">
    <source>
        <dbReference type="ARBA" id="ARBA00049360"/>
    </source>
</evidence>
<organism evidence="11 12">
    <name type="scientific">Sesamum alatum</name>
    <dbReference type="NCBI Taxonomy" id="300844"/>
    <lineage>
        <taxon>Eukaryota</taxon>
        <taxon>Viridiplantae</taxon>
        <taxon>Streptophyta</taxon>
        <taxon>Embryophyta</taxon>
        <taxon>Tracheophyta</taxon>
        <taxon>Spermatophyta</taxon>
        <taxon>Magnoliopsida</taxon>
        <taxon>eudicotyledons</taxon>
        <taxon>Gunneridae</taxon>
        <taxon>Pentapetalae</taxon>
        <taxon>asterids</taxon>
        <taxon>lamiids</taxon>
        <taxon>Lamiales</taxon>
        <taxon>Pedaliaceae</taxon>
        <taxon>Sesamum</taxon>
    </lineage>
</organism>
<comment type="catalytic activity">
    <reaction evidence="9">
        <text>ATP + H2O = ADP + phosphate + H(+)</text>
        <dbReference type="Rhea" id="RHEA:13065"/>
        <dbReference type="ChEBI" id="CHEBI:15377"/>
        <dbReference type="ChEBI" id="CHEBI:15378"/>
        <dbReference type="ChEBI" id="CHEBI:30616"/>
        <dbReference type="ChEBI" id="CHEBI:43474"/>
        <dbReference type="ChEBI" id="CHEBI:456216"/>
    </reaction>
</comment>
<evidence type="ECO:0000256" key="3">
    <source>
        <dbReference type="ARBA" id="ARBA00006752"/>
    </source>
</evidence>
<evidence type="ECO:0000256" key="6">
    <source>
        <dbReference type="ARBA" id="ARBA00022801"/>
    </source>
</evidence>
<dbReference type="FunFam" id="3.30.420.40:FF:000291">
    <property type="entry name" value="Actin, alpha skeletal muscle"/>
    <property type="match status" value="1"/>
</dbReference>
<comment type="caution">
    <text evidence="11">The sequence shown here is derived from an EMBL/GenBank/DDBJ whole genome shotgun (WGS) entry which is preliminary data.</text>
</comment>
<evidence type="ECO:0000256" key="7">
    <source>
        <dbReference type="ARBA" id="ARBA00022840"/>
    </source>
</evidence>
<sequence length="381" mass="42522">MAEEWDILPVVIDNGTGIVQAGFAGDDVPRVVFPSIVGRPRHEGIMVGMGPEDAFVGNEAQSKRGILNLEYPMERGVVSNWDDMEKIWHHAFYNELCVAPEEHPVLLTEAPCNPRANREKMTEIMFETFNVPAMYISFTPVLALYANGRLTGVVVQSGDGVSLTLPIYEGYICWHAIQRVDLAGSDLTNYLMNILNDRGYMFTTMAEREIVRDIKEKLAYVALDFEQELDTAKSSSAVDKSYELPDGRVITIGAERFCCPEVLFQPSLIGLEAAGIHEITYNSIMECHVDIRKDLYEDILIGGGSTMFSGFAHRMMKEITALAPSGMKIRVVASPERDYSVWFGGSIVASLSTFEQMLISQGDYDECGPALVHEKCFRQWC</sequence>
<dbReference type="GO" id="GO:0005524">
    <property type="term" value="F:ATP binding"/>
    <property type="evidence" value="ECO:0007669"/>
    <property type="project" value="UniProtKB-KW"/>
</dbReference>
<evidence type="ECO:0000256" key="4">
    <source>
        <dbReference type="ARBA" id="ARBA00022490"/>
    </source>
</evidence>
<reference evidence="11" key="1">
    <citation type="submission" date="2020-06" db="EMBL/GenBank/DDBJ databases">
        <authorList>
            <person name="Li T."/>
            <person name="Hu X."/>
            <person name="Zhang T."/>
            <person name="Song X."/>
            <person name="Zhang H."/>
            <person name="Dai N."/>
            <person name="Sheng W."/>
            <person name="Hou X."/>
            <person name="Wei L."/>
        </authorList>
    </citation>
    <scope>NUCLEOTIDE SEQUENCE</scope>
    <source>
        <strain evidence="11">3651</strain>
        <tissue evidence="11">Leaf</tissue>
    </source>
</reference>
<dbReference type="AlphaFoldDB" id="A0AAE1YPH2"/>
<accession>A0AAE1YPH2</accession>
<keyword evidence="5" id="KW-0547">Nucleotide-binding</keyword>